<dbReference type="PATRIC" id="fig|36816.3.peg.75"/>
<dbReference type="EMBL" id="LGCN01000001">
    <property type="protein sequence ID" value="KOT46717.1"/>
    <property type="molecule type" value="Genomic_DNA"/>
</dbReference>
<gene>
    <name evidence="2" type="ORF">ADK41_00360</name>
</gene>
<protein>
    <submittedName>
        <fullName evidence="2">Uncharacterized protein</fullName>
    </submittedName>
</protein>
<reference evidence="2 3" key="1">
    <citation type="submission" date="2015-07" db="EMBL/GenBank/DDBJ databases">
        <authorList>
            <person name="Noorani M."/>
        </authorList>
    </citation>
    <scope>NUCLEOTIDE SEQUENCE [LARGE SCALE GENOMIC DNA]</scope>
    <source>
        <strain evidence="2 3">NRRL B-24567</strain>
    </source>
</reference>
<dbReference type="Gene3D" id="1.10.10.10">
    <property type="entry name" value="Winged helix-like DNA-binding domain superfamily/Winged helix DNA-binding domain"/>
    <property type="match status" value="1"/>
</dbReference>
<dbReference type="InterPro" id="IPR036388">
    <property type="entry name" value="WH-like_DNA-bd_sf"/>
</dbReference>
<dbReference type="InterPro" id="IPR036390">
    <property type="entry name" value="WH_DNA-bd_sf"/>
</dbReference>
<feature type="region of interest" description="Disordered" evidence="1">
    <location>
        <begin position="229"/>
        <end position="252"/>
    </location>
</feature>
<sequence>MNRPVRVLAQRPARRPSLTEWVEGLPGLSGRARRLLLEGDTERRYAGRTSADSGYRLTMALAVAVSQPGREWTFAQWWEALVLRPTAGGAWARSLRSRKGEQYAEGKLAGMLDKARAFVGTSGAIVCRADAMVAIARVRAAVEAVVWPGPGGGTDLKNLTARLQLAEQAGGLEHEVSVRQLAELMGCARSTVEASNTRLRAAGWLSLVTVGTGERSSTWSLRIPQEAEASCARPGHRPAPGERGAEGVPDAHTDREVSTRALGTVMGTDACHHYAHGTSGARILAALHPLDGLDIAHLAAVIGLHRTTVRRRVDKLVEDGLAEEADGLVYLPRHLAGDEGLRPDPDQLRQVALDRGTAGLGERRRKRHSDQRRYYREWLTARAQRAAKRRQPGRARLRLVPEGVVDQNTGELRDPAWQGWIVDDPYRPTWPTPPWPGDASPEAVCG</sequence>
<dbReference type="SUPFAM" id="SSF46785">
    <property type="entry name" value="Winged helix' DNA-binding domain"/>
    <property type="match status" value="1"/>
</dbReference>
<evidence type="ECO:0000256" key="1">
    <source>
        <dbReference type="SAM" id="MobiDB-lite"/>
    </source>
</evidence>
<evidence type="ECO:0000313" key="2">
    <source>
        <dbReference type="EMBL" id="KOT46717.1"/>
    </source>
</evidence>
<keyword evidence="3" id="KW-1185">Reference proteome</keyword>
<comment type="caution">
    <text evidence="2">The sequence shown here is derived from an EMBL/GenBank/DDBJ whole genome shotgun (WGS) entry which is preliminary data.</text>
</comment>
<dbReference type="OrthoDB" id="4059896at2"/>
<dbReference type="RefSeq" id="WP_051842900.1">
    <property type="nucleotide sequence ID" value="NZ_LGCN01000001.1"/>
</dbReference>
<evidence type="ECO:0000313" key="3">
    <source>
        <dbReference type="Proteomes" id="UP000037773"/>
    </source>
</evidence>
<proteinExistence type="predicted"/>
<accession>A0A0M8QN49</accession>
<organism evidence="2 3">
    <name type="scientific">Streptomyces caelestis</name>
    <dbReference type="NCBI Taxonomy" id="36816"/>
    <lineage>
        <taxon>Bacteria</taxon>
        <taxon>Bacillati</taxon>
        <taxon>Actinomycetota</taxon>
        <taxon>Actinomycetes</taxon>
        <taxon>Kitasatosporales</taxon>
        <taxon>Streptomycetaceae</taxon>
        <taxon>Streptomyces</taxon>
    </lineage>
</organism>
<dbReference type="AlphaFoldDB" id="A0A0M8QN49"/>
<feature type="compositionally biased region" description="Basic and acidic residues" evidence="1">
    <location>
        <begin position="239"/>
        <end position="252"/>
    </location>
</feature>
<dbReference type="Proteomes" id="UP000037773">
    <property type="component" value="Unassembled WGS sequence"/>
</dbReference>
<name>A0A0M8QN49_9ACTN</name>